<dbReference type="eggNOG" id="arCOG06417">
    <property type="taxonomic scope" value="Archaea"/>
</dbReference>
<organism evidence="1 2">
    <name type="scientific">Methanolacinia petrolearia (strain DSM 11571 / OCM 486 / SEBR 4847)</name>
    <name type="common">Methanoplanus petrolearius</name>
    <dbReference type="NCBI Taxonomy" id="679926"/>
    <lineage>
        <taxon>Archaea</taxon>
        <taxon>Methanobacteriati</taxon>
        <taxon>Methanobacteriota</taxon>
        <taxon>Stenosarchaea group</taxon>
        <taxon>Methanomicrobia</taxon>
        <taxon>Methanomicrobiales</taxon>
        <taxon>Methanomicrobiaceae</taxon>
        <taxon>Methanolacinia</taxon>
    </lineage>
</organism>
<dbReference type="OrthoDB" id="384244at2157"/>
<evidence type="ECO:0000313" key="2">
    <source>
        <dbReference type="Proteomes" id="UP000006565"/>
    </source>
</evidence>
<dbReference type="EMBL" id="CP002117">
    <property type="protein sequence ID" value="ADN35030.1"/>
    <property type="molecule type" value="Genomic_DNA"/>
</dbReference>
<gene>
    <name evidence="1" type="ordered locus">Mpet_0252</name>
</gene>
<dbReference type="Proteomes" id="UP000006565">
    <property type="component" value="Chromosome"/>
</dbReference>
<dbReference type="GeneID" id="9742695"/>
<name>E1RF82_METP4</name>
<dbReference type="RefSeq" id="WP_013328209.1">
    <property type="nucleotide sequence ID" value="NC_014507.1"/>
</dbReference>
<dbReference type="AlphaFoldDB" id="E1RF82"/>
<dbReference type="HOGENOM" id="CLU_1182889_0_0_2"/>
<dbReference type="KEGG" id="mpi:Mpet_0252"/>
<evidence type="ECO:0000313" key="1">
    <source>
        <dbReference type="EMBL" id="ADN35030.1"/>
    </source>
</evidence>
<keyword evidence="2" id="KW-1185">Reference proteome</keyword>
<reference evidence="1 2" key="1">
    <citation type="journal article" date="2010" name="Stand. Genomic Sci.">
        <title>Complete genome sequence of Methanoplanus petrolearius type strain (SEBR 4847).</title>
        <authorList>
            <person name="Brambilla E."/>
            <person name="Djao O.D."/>
            <person name="Daligault H."/>
            <person name="Lapidus A."/>
            <person name="Lucas S."/>
            <person name="Hammon N."/>
            <person name="Nolan M."/>
            <person name="Tice H."/>
            <person name="Cheng J.F."/>
            <person name="Han C."/>
            <person name="Tapia R."/>
            <person name="Goodwin L."/>
            <person name="Pitluck S."/>
            <person name="Liolios K."/>
            <person name="Ivanova N."/>
            <person name="Mavromatis K."/>
            <person name="Mikhailova N."/>
            <person name="Pati A."/>
            <person name="Chen A."/>
            <person name="Palaniappan K."/>
            <person name="Land M."/>
            <person name="Hauser L."/>
            <person name="Chang Y.J."/>
            <person name="Jeffries C.D."/>
            <person name="Rohde M."/>
            <person name="Spring S."/>
            <person name="Sikorski J."/>
            <person name="Goker M."/>
            <person name="Woyke T."/>
            <person name="Bristow J."/>
            <person name="Eisen J.A."/>
            <person name="Markowitz V."/>
            <person name="Hugenholtz P."/>
            <person name="Kyrpides N.C."/>
            <person name="Klenk H.P."/>
        </authorList>
    </citation>
    <scope>NUCLEOTIDE SEQUENCE [LARGE SCALE GENOMIC DNA]</scope>
    <source>
        <strain evidence="2">DSM 11571 / OCM 486 / SEBR 4847</strain>
    </source>
</reference>
<sequence length="234" mass="25756">MFVSVVSADNEQIDIKESRQIVSKTINESTPWDAKEAAKIEDQIDNILMNTMLIKSYGLSTYNVQRVRTDTLDVPDDGYSSADGSYKLYKVNEQDSSYDYYILWMKATGMNNDDGLIPSYLREVKPGISLTNSNERITDWEPISDTYTSSLVKITVSLGVDHGGITAGVSQEFDLQSGHVGPDELSTSSGGYFRPHWSGNYQGSQGLIGGAEFRVPQGGGYHYDITLDVTGAGY</sequence>
<proteinExistence type="predicted"/>
<protein>
    <submittedName>
        <fullName evidence="1">Uncharacterized protein</fullName>
    </submittedName>
</protein>
<accession>E1RF82</accession>